<evidence type="ECO:0000256" key="5">
    <source>
        <dbReference type="ARBA" id="ARBA00022692"/>
    </source>
</evidence>
<reference evidence="13 14" key="1">
    <citation type="submission" date="2015-02" db="EMBL/GenBank/DDBJ databases">
        <title>Single-cell genomics of uncultivated deep-branching MTB reveals a conserved set of magnetosome genes.</title>
        <authorList>
            <person name="Kolinko S."/>
            <person name="Richter M."/>
            <person name="Glockner F.O."/>
            <person name="Brachmann A."/>
            <person name="Schuler D."/>
        </authorList>
    </citation>
    <scope>NUCLEOTIDE SEQUENCE [LARGE SCALE GENOMIC DNA]</scope>
    <source>
        <strain evidence="13">SKK-01</strain>
    </source>
</reference>
<dbReference type="InterPro" id="IPR036034">
    <property type="entry name" value="PDZ_sf"/>
</dbReference>
<feature type="domain" description="PDZ" evidence="12">
    <location>
        <begin position="124"/>
        <end position="164"/>
    </location>
</feature>
<evidence type="ECO:0000256" key="4">
    <source>
        <dbReference type="ARBA" id="ARBA00022670"/>
    </source>
</evidence>
<keyword evidence="10 11" id="KW-0472">Membrane</keyword>
<protein>
    <recommendedName>
        <fullName evidence="11">Zinc metalloprotease</fullName>
        <ecNumber evidence="11">3.4.24.-</ecNumber>
    </recommendedName>
</protein>
<dbReference type="PANTHER" id="PTHR42837:SF2">
    <property type="entry name" value="MEMBRANE METALLOPROTEASE ARASP2, CHLOROPLASTIC-RELATED"/>
    <property type="match status" value="1"/>
</dbReference>
<dbReference type="InterPro" id="IPR001478">
    <property type="entry name" value="PDZ"/>
</dbReference>
<keyword evidence="7 11" id="KW-0862">Zinc</keyword>
<feature type="transmembrane region" description="Helical" evidence="11">
    <location>
        <begin position="323"/>
        <end position="344"/>
    </location>
</feature>
<dbReference type="Pfam" id="PF02163">
    <property type="entry name" value="Peptidase_M50"/>
    <property type="match status" value="1"/>
</dbReference>
<comment type="cofactor">
    <cofactor evidence="1 11">
        <name>Zn(2+)</name>
        <dbReference type="ChEBI" id="CHEBI:29105"/>
    </cofactor>
</comment>
<dbReference type="CDD" id="cd23081">
    <property type="entry name" value="cpPDZ_EcRseP-like"/>
    <property type="match status" value="1"/>
</dbReference>
<evidence type="ECO:0000256" key="8">
    <source>
        <dbReference type="ARBA" id="ARBA00022989"/>
    </source>
</evidence>
<accession>A0A0F0CS84</accession>
<evidence type="ECO:0000256" key="1">
    <source>
        <dbReference type="ARBA" id="ARBA00001947"/>
    </source>
</evidence>
<keyword evidence="4 13" id="KW-0645">Protease</keyword>
<evidence type="ECO:0000256" key="11">
    <source>
        <dbReference type="RuleBase" id="RU362031"/>
    </source>
</evidence>
<organism evidence="13 14">
    <name type="scientific">Candidatus Omnitrophus magneticus</name>
    <dbReference type="NCBI Taxonomy" id="1609969"/>
    <lineage>
        <taxon>Bacteria</taxon>
        <taxon>Pseudomonadati</taxon>
        <taxon>Candidatus Omnitrophota</taxon>
        <taxon>Candidatus Omnitrophus</taxon>
    </lineage>
</organism>
<dbReference type="PROSITE" id="PS50106">
    <property type="entry name" value="PDZ"/>
    <property type="match status" value="1"/>
</dbReference>
<feature type="transmembrane region" description="Helical" evidence="11">
    <location>
        <begin position="91"/>
        <end position="113"/>
    </location>
</feature>
<dbReference type="EC" id="3.4.24.-" evidence="11"/>
<evidence type="ECO:0000256" key="9">
    <source>
        <dbReference type="ARBA" id="ARBA00023049"/>
    </source>
</evidence>
<keyword evidence="5 11" id="KW-0812">Transmembrane</keyword>
<evidence type="ECO:0000259" key="12">
    <source>
        <dbReference type="PROSITE" id="PS50106"/>
    </source>
</evidence>
<dbReference type="Pfam" id="PF17820">
    <property type="entry name" value="PDZ_6"/>
    <property type="match status" value="1"/>
</dbReference>
<sequence length="374" mass="40993">MLTVIIVLVIFSVLILIHEAGHLFAAKRAGICVEIFSLGMGQKLFGVKIGETEYRLSLFPFGGYCKMLGEDPNDAKGLPNEMFSKSVGSRFWVIVSGALTNYIFAFLLFWVIFMMGAPTVTNKVGDLLEGYPAKNAGIEKGDRIVSINGIKTVYWEDILSATKDESLKNNVLKIEVERNGNNKTFDITPSLSECKNIFGQSIKKPLLGVAPQNEILHVSYNPAQALYFAGQKLLGLTAMTYKMLGLILTGGVSAKNSLSGPIGIVYFIKEAAHMGFIPVLLVTAHLSMALAIFNLLPFPILDGGHIIFLLIEKIKGSPLSIRIQEILTNAAFVLLISFVLFVSWHDALKFTPLGKFLKLETKSTQRTTDGIAQK</sequence>
<dbReference type="GO" id="GO:0006508">
    <property type="term" value="P:proteolysis"/>
    <property type="evidence" value="ECO:0007669"/>
    <property type="project" value="UniProtKB-KW"/>
</dbReference>
<evidence type="ECO:0000313" key="14">
    <source>
        <dbReference type="Proteomes" id="UP000033428"/>
    </source>
</evidence>
<keyword evidence="9 11" id="KW-0482">Metalloprotease</keyword>
<dbReference type="SUPFAM" id="SSF50156">
    <property type="entry name" value="PDZ domain-like"/>
    <property type="match status" value="1"/>
</dbReference>
<dbReference type="InterPro" id="IPR004387">
    <property type="entry name" value="Pept_M50_Zn"/>
</dbReference>
<dbReference type="Proteomes" id="UP000033428">
    <property type="component" value="Unassembled WGS sequence"/>
</dbReference>
<keyword evidence="14" id="KW-1185">Reference proteome</keyword>
<name>A0A0F0CS84_9BACT</name>
<feature type="transmembrane region" description="Helical" evidence="11">
    <location>
        <begin position="288"/>
        <end position="311"/>
    </location>
</feature>
<keyword evidence="6 11" id="KW-0378">Hydrolase</keyword>
<dbReference type="PANTHER" id="PTHR42837">
    <property type="entry name" value="REGULATOR OF SIGMA-E PROTEASE RSEP"/>
    <property type="match status" value="1"/>
</dbReference>
<dbReference type="Gene3D" id="2.30.42.10">
    <property type="match status" value="1"/>
</dbReference>
<comment type="caution">
    <text evidence="13">The sequence shown here is derived from an EMBL/GenBank/DDBJ whole genome shotgun (WGS) entry which is preliminary data.</text>
</comment>
<dbReference type="GO" id="GO:0016020">
    <property type="term" value="C:membrane"/>
    <property type="evidence" value="ECO:0007669"/>
    <property type="project" value="UniProtKB-SubCell"/>
</dbReference>
<evidence type="ECO:0000256" key="2">
    <source>
        <dbReference type="ARBA" id="ARBA00004141"/>
    </source>
</evidence>
<dbReference type="AlphaFoldDB" id="A0A0F0CS84"/>
<dbReference type="EMBL" id="JYNY01000372">
    <property type="protein sequence ID" value="KJJ84376.1"/>
    <property type="molecule type" value="Genomic_DNA"/>
</dbReference>
<feature type="transmembrane region" description="Helical" evidence="11">
    <location>
        <begin position="243"/>
        <end position="268"/>
    </location>
</feature>
<proteinExistence type="inferred from homology"/>
<comment type="similarity">
    <text evidence="3 11">Belongs to the peptidase M50B family.</text>
</comment>
<dbReference type="InterPro" id="IPR041489">
    <property type="entry name" value="PDZ_6"/>
</dbReference>
<dbReference type="CDD" id="cd06163">
    <property type="entry name" value="S2P-M50_PDZ_RseP-like"/>
    <property type="match status" value="1"/>
</dbReference>
<gene>
    <name evidence="13" type="ORF">OMAG_001839</name>
</gene>
<dbReference type="GO" id="GO:0004222">
    <property type="term" value="F:metalloendopeptidase activity"/>
    <property type="evidence" value="ECO:0007669"/>
    <property type="project" value="InterPro"/>
</dbReference>
<dbReference type="PATRIC" id="fig|1609969.3.peg.1965"/>
<evidence type="ECO:0000256" key="10">
    <source>
        <dbReference type="ARBA" id="ARBA00023136"/>
    </source>
</evidence>
<evidence type="ECO:0000313" key="13">
    <source>
        <dbReference type="EMBL" id="KJJ84376.1"/>
    </source>
</evidence>
<keyword evidence="11" id="KW-0479">Metal-binding</keyword>
<comment type="subcellular location">
    <subcellularLocation>
        <location evidence="2">Membrane</location>
        <topology evidence="2">Multi-pass membrane protein</topology>
    </subcellularLocation>
</comment>
<dbReference type="InterPro" id="IPR008915">
    <property type="entry name" value="Peptidase_M50"/>
</dbReference>
<evidence type="ECO:0000256" key="7">
    <source>
        <dbReference type="ARBA" id="ARBA00022833"/>
    </source>
</evidence>
<evidence type="ECO:0000256" key="6">
    <source>
        <dbReference type="ARBA" id="ARBA00022801"/>
    </source>
</evidence>
<keyword evidence="8 11" id="KW-1133">Transmembrane helix</keyword>
<dbReference type="NCBIfam" id="TIGR00054">
    <property type="entry name" value="RIP metalloprotease RseP"/>
    <property type="match status" value="1"/>
</dbReference>
<evidence type="ECO:0000256" key="3">
    <source>
        <dbReference type="ARBA" id="ARBA00007931"/>
    </source>
</evidence>
<dbReference type="GO" id="GO:0046872">
    <property type="term" value="F:metal ion binding"/>
    <property type="evidence" value="ECO:0007669"/>
    <property type="project" value="UniProtKB-KW"/>
</dbReference>